<keyword evidence="2" id="KW-0720">Serine protease</keyword>
<dbReference type="InterPro" id="IPR014721">
    <property type="entry name" value="Ribsml_uS5_D2-typ_fold_subgr"/>
</dbReference>
<dbReference type="Gene3D" id="1.10.8.60">
    <property type="match status" value="1"/>
</dbReference>
<keyword evidence="6" id="KW-1185">Reference proteome</keyword>
<dbReference type="GO" id="GO:0005524">
    <property type="term" value="F:ATP binding"/>
    <property type="evidence" value="ECO:0007669"/>
    <property type="project" value="InterPro"/>
</dbReference>
<dbReference type="InterPro" id="IPR041699">
    <property type="entry name" value="AAA_32"/>
</dbReference>
<dbReference type="PANTHER" id="PTHR10046">
    <property type="entry name" value="ATP DEPENDENT LON PROTEASE FAMILY MEMBER"/>
    <property type="match status" value="1"/>
</dbReference>
<dbReference type="OrthoDB" id="9758568at2"/>
<protein>
    <recommendedName>
        <fullName evidence="2">endopeptidase La</fullName>
        <ecNumber evidence="2">3.4.21.53</ecNumber>
    </recommendedName>
</protein>
<dbReference type="EC" id="3.4.21.53" evidence="2"/>
<dbReference type="SUPFAM" id="SSF54211">
    <property type="entry name" value="Ribosomal protein S5 domain 2-like"/>
    <property type="match status" value="1"/>
</dbReference>
<dbReference type="PRINTS" id="PR00830">
    <property type="entry name" value="ENDOLAPTASE"/>
</dbReference>
<feature type="active site" evidence="2">
    <location>
        <position position="679"/>
    </location>
</feature>
<evidence type="ECO:0000313" key="5">
    <source>
        <dbReference type="EMBL" id="KYH35646.1"/>
    </source>
</evidence>
<evidence type="ECO:0000259" key="4">
    <source>
        <dbReference type="PROSITE" id="PS51786"/>
    </source>
</evidence>
<dbReference type="PATRIC" id="fig|1121338.3.peg.40"/>
<dbReference type="STRING" id="1121338.CLTEP_00390"/>
<dbReference type="AlphaFoldDB" id="A0A151B6W3"/>
<proteinExistence type="inferred from homology"/>
<keyword evidence="1 2" id="KW-0645">Protease</keyword>
<evidence type="ECO:0000256" key="2">
    <source>
        <dbReference type="PROSITE-ProRule" id="PRU01122"/>
    </source>
</evidence>
<dbReference type="Pfam" id="PF13654">
    <property type="entry name" value="AAA_32"/>
    <property type="match status" value="1"/>
</dbReference>
<name>A0A151B6W3_9CLOT</name>
<dbReference type="EMBL" id="LTBA01000001">
    <property type="protein sequence ID" value="KYH35646.1"/>
    <property type="molecule type" value="Genomic_DNA"/>
</dbReference>
<dbReference type="GO" id="GO:0006508">
    <property type="term" value="P:proteolysis"/>
    <property type="evidence" value="ECO:0007669"/>
    <property type="project" value="UniProtKB-KW"/>
</dbReference>
<sequence>MFRELKAEEVIYDFSLDDIDFKEEFKLIPEYKDVYSRIKTAINIEKTGFNVFLIDDFSNEKLDNLIEFIKNILKGRHKPRDVCYIILEDSSTPVPMYIENGKGILLKESIKKIQKCYDDIVYDFYNNTTSVEKEKLLNFLEKSKSALVSELIISAKKDNFDIKPSGSGFTFIPLKDDRVMTENEYDELSLEEKEKILNKVSELKSKAKNILNKLKDLELNEIEKLKKLLSEEISERIQDIKFDVYNKFSGDEYVLEYIKYVCDKIENELVENYSSLYEDDEIEIKKIIYKYKVNVIVDNSEMDSPRVVYEDDPSLSNLLGTIEFENIGGSYISSIDLIKAGSLINANDGCLIVRLNNLLTYPSSYYYLKKSILTGKVDLNYNKGYLDLLMPTNFKPEPIKIDEKVIVIGDYRSYELLFSYDEDFRKIFKINAESSPFVKLNKKNKEILLNKIVALCKQNNYKPLTNEAVKEISKYLSRKAESKNKIYFSTSEISKILTIANQIVDDNGENSIDYKDIINAAYPEELIEKEMFELYENKKILFSVEGKCVGKINGLSVIDTGTTTFGRPFRITCSTYKGEGNIIDVQKESNLSGSIHDKAINTLKGFIYTLIGGYDKLSVDFHLSFEQIYGLVDGDSASVAEIISMISALSKIPINQNIAVTGSINQFGEVQPIGGVNEKIEGFFKACKLIDKVEGKGVLIPKTNKYDLVLNYEVEQNIINGNFKIYTMENINDAIDVLMGDENLKSYEIIEIMKKEMMKYSNRKRKK</sequence>
<evidence type="ECO:0000256" key="1">
    <source>
        <dbReference type="ARBA" id="ARBA00022670"/>
    </source>
</evidence>
<dbReference type="RefSeq" id="WP_066820767.1">
    <property type="nucleotide sequence ID" value="NZ_LTBA01000001.1"/>
</dbReference>
<keyword evidence="2 5" id="KW-0378">Hydrolase</keyword>
<organism evidence="5 6">
    <name type="scientific">Clostridium tepidiprofundi DSM 19306</name>
    <dbReference type="NCBI Taxonomy" id="1121338"/>
    <lineage>
        <taxon>Bacteria</taxon>
        <taxon>Bacillati</taxon>
        <taxon>Bacillota</taxon>
        <taxon>Clostridia</taxon>
        <taxon>Eubacteriales</taxon>
        <taxon>Clostridiaceae</taxon>
        <taxon>Clostridium</taxon>
    </lineage>
</organism>
<dbReference type="InterPro" id="IPR020568">
    <property type="entry name" value="Ribosomal_Su5_D2-typ_SF"/>
</dbReference>
<dbReference type="InterPro" id="IPR027417">
    <property type="entry name" value="P-loop_NTPase"/>
</dbReference>
<dbReference type="Pfam" id="PF05362">
    <property type="entry name" value="Lon_C"/>
    <property type="match status" value="1"/>
</dbReference>
<dbReference type="GO" id="GO:0004252">
    <property type="term" value="F:serine-type endopeptidase activity"/>
    <property type="evidence" value="ECO:0007669"/>
    <property type="project" value="UniProtKB-UniRule"/>
</dbReference>
<dbReference type="InterPro" id="IPR046843">
    <property type="entry name" value="LonB_AAA-LID"/>
</dbReference>
<accession>A0A151B6W3</accession>
<comment type="similarity">
    <text evidence="2">Belongs to the peptidase S16 family.</text>
</comment>
<reference evidence="5 6" key="1">
    <citation type="submission" date="2016-02" db="EMBL/GenBank/DDBJ databases">
        <title>Genome sequence of Clostridium tepidiprofundi DSM 19306.</title>
        <authorList>
            <person name="Poehlein A."/>
            <person name="Daniel R."/>
        </authorList>
    </citation>
    <scope>NUCLEOTIDE SEQUENCE [LARGE SCALE GENOMIC DNA]</scope>
    <source>
        <strain evidence="5 6">DSM 19306</strain>
    </source>
</reference>
<dbReference type="GO" id="GO:0030163">
    <property type="term" value="P:protein catabolic process"/>
    <property type="evidence" value="ECO:0007669"/>
    <property type="project" value="InterPro"/>
</dbReference>
<dbReference type="Pfam" id="PF20436">
    <property type="entry name" value="LonB_AAA-LID"/>
    <property type="match status" value="1"/>
</dbReference>
<dbReference type="Gene3D" id="3.40.50.300">
    <property type="entry name" value="P-loop containing nucleotide triphosphate hydrolases"/>
    <property type="match status" value="2"/>
</dbReference>
<dbReference type="InterPro" id="IPR027065">
    <property type="entry name" value="Lon_Prtase"/>
</dbReference>
<keyword evidence="3" id="KW-0175">Coiled coil</keyword>
<dbReference type="Proteomes" id="UP000075531">
    <property type="component" value="Unassembled WGS sequence"/>
</dbReference>
<feature type="active site" evidence="2">
    <location>
        <position position="636"/>
    </location>
</feature>
<gene>
    <name evidence="5" type="primary">lon</name>
    <name evidence="5" type="ORF">CLTEP_00390</name>
</gene>
<dbReference type="GO" id="GO:0004176">
    <property type="term" value="F:ATP-dependent peptidase activity"/>
    <property type="evidence" value="ECO:0007669"/>
    <property type="project" value="UniProtKB-UniRule"/>
</dbReference>
<evidence type="ECO:0000256" key="3">
    <source>
        <dbReference type="SAM" id="Coils"/>
    </source>
</evidence>
<evidence type="ECO:0000313" key="6">
    <source>
        <dbReference type="Proteomes" id="UP000075531"/>
    </source>
</evidence>
<dbReference type="InterPro" id="IPR008269">
    <property type="entry name" value="Lon_proteolytic"/>
</dbReference>
<comment type="catalytic activity">
    <reaction evidence="2">
        <text>Hydrolysis of proteins in presence of ATP.</text>
        <dbReference type="EC" id="3.4.21.53"/>
    </reaction>
</comment>
<comment type="caution">
    <text evidence="5">The sequence shown here is derived from an EMBL/GenBank/DDBJ whole genome shotgun (WGS) entry which is preliminary data.</text>
</comment>
<dbReference type="Gene3D" id="3.30.230.10">
    <property type="match status" value="1"/>
</dbReference>
<feature type="domain" description="Lon proteolytic" evidence="4">
    <location>
        <begin position="546"/>
        <end position="741"/>
    </location>
</feature>
<dbReference type="PROSITE" id="PS51786">
    <property type="entry name" value="LON_PROTEOLYTIC"/>
    <property type="match status" value="1"/>
</dbReference>
<feature type="coiled-coil region" evidence="3">
    <location>
        <begin position="193"/>
        <end position="220"/>
    </location>
</feature>